<dbReference type="KEGG" id="fln:FLA_5722"/>
<dbReference type="PANTHER" id="PTHR34047">
    <property type="entry name" value="NUCLEAR INTRON MATURASE 1, MITOCHONDRIAL-RELATED"/>
    <property type="match status" value="1"/>
</dbReference>
<dbReference type="SUPFAM" id="SSF56672">
    <property type="entry name" value="DNA/RNA polymerases"/>
    <property type="match status" value="1"/>
</dbReference>
<dbReference type="InterPro" id="IPR013597">
    <property type="entry name" value="Mat_intron_G2"/>
</dbReference>
<dbReference type="AlphaFoldDB" id="A0A173MQM2"/>
<keyword evidence="3" id="KW-0695">RNA-directed DNA polymerase</keyword>
<dbReference type="NCBIfam" id="TIGR04416">
    <property type="entry name" value="group_II_RT_mat"/>
    <property type="match status" value="1"/>
</dbReference>
<keyword evidence="3" id="KW-0808">Transferase</keyword>
<dbReference type="CDD" id="cd01651">
    <property type="entry name" value="RT_G2_intron"/>
    <property type="match status" value="1"/>
</dbReference>
<dbReference type="OrthoDB" id="9780724at2"/>
<keyword evidence="3" id="KW-0548">Nucleotidyltransferase</keyword>
<organism evidence="3 4">
    <name type="scientific">Filimonas lacunae</name>
    <dbReference type="NCBI Taxonomy" id="477680"/>
    <lineage>
        <taxon>Bacteria</taxon>
        <taxon>Pseudomonadati</taxon>
        <taxon>Bacteroidota</taxon>
        <taxon>Chitinophagia</taxon>
        <taxon>Chitinophagales</taxon>
        <taxon>Chitinophagaceae</taxon>
        <taxon>Filimonas</taxon>
    </lineage>
</organism>
<accession>A0A173MQM2</accession>
<proteinExistence type="inferred from homology"/>
<dbReference type="GO" id="GO:0003964">
    <property type="term" value="F:RNA-directed DNA polymerase activity"/>
    <property type="evidence" value="ECO:0007669"/>
    <property type="project" value="UniProtKB-KW"/>
</dbReference>
<reference evidence="4" key="1">
    <citation type="submission" date="2017-01" db="EMBL/GenBank/DDBJ databases">
        <authorList>
            <person name="Varghese N."/>
            <person name="Submissions S."/>
        </authorList>
    </citation>
    <scope>NUCLEOTIDE SEQUENCE [LARGE SCALE GENOMIC DNA]</scope>
    <source>
        <strain evidence="4">DSM 21054</strain>
    </source>
</reference>
<dbReference type="PANTHER" id="PTHR34047:SF8">
    <property type="entry name" value="PROTEIN YKFC"/>
    <property type="match status" value="1"/>
</dbReference>
<name>A0A173MQM2_9BACT</name>
<evidence type="ECO:0000259" key="2">
    <source>
        <dbReference type="PROSITE" id="PS50878"/>
    </source>
</evidence>
<dbReference type="InterPro" id="IPR030931">
    <property type="entry name" value="Group_II_RT_mat"/>
</dbReference>
<protein>
    <submittedName>
        <fullName evidence="3">Group II intron reverse transcriptase/maturase</fullName>
    </submittedName>
</protein>
<evidence type="ECO:0000256" key="1">
    <source>
        <dbReference type="ARBA" id="ARBA00034120"/>
    </source>
</evidence>
<dbReference type="InterPro" id="IPR051083">
    <property type="entry name" value="GrpII_Intron_Splice-Mob/Def"/>
</dbReference>
<dbReference type="Proteomes" id="UP000186917">
    <property type="component" value="Unassembled WGS sequence"/>
</dbReference>
<dbReference type="Pfam" id="PF00078">
    <property type="entry name" value="RVT_1"/>
    <property type="match status" value="1"/>
</dbReference>
<dbReference type="InterPro" id="IPR043502">
    <property type="entry name" value="DNA/RNA_pol_sf"/>
</dbReference>
<dbReference type="InterPro" id="IPR043128">
    <property type="entry name" value="Rev_trsase/Diguanyl_cyclase"/>
</dbReference>
<dbReference type="STRING" id="477680.SAMN05421788_1011103"/>
<keyword evidence="4" id="KW-1185">Reference proteome</keyword>
<dbReference type="Gene3D" id="3.30.70.270">
    <property type="match status" value="1"/>
</dbReference>
<evidence type="ECO:0000313" key="3">
    <source>
        <dbReference type="EMBL" id="SIS76935.1"/>
    </source>
</evidence>
<sequence>MKGRKQKISQDNYLQKVRTASEDYVGVQTSMWITENNLTSLEQTGYGMLEQILSPANLNAAYKRVVQNKGAGGVDEMEVESLKDYLIKEKEALITAILAGKYQPNPVRWVMIAKEDGNQRALGIPTVVDRVIQQAIMQVISPIYEKQFSSHSYGFRPKRSAHQGLRQCQQYISAGYNYAVDLDLEKFFDTVNQSKLVEVLSRTIKDGRVISLIHRYLRAGVIVANKFETSQTGVPQGGPLSPLLSNIMLNELDRELETRGHHFVRYADDLIILCKSQRGAMRCMESTIRYIEERLLLKVNREKSSVAYITSARFLGYSFYKMKGECRLRIHPKSVEKMRGRIRELTSRSNGWGNVRRKEVLKQFIVGWVNYFRLADMQKLMAKTDEWYRRRIRMVIWKQWKRIGTRSTNLMKLGASRFKAVEYANSRKGYWHLANSWVLSTTLTDERLRIGGYTFLTDCYLNARKLN</sequence>
<dbReference type="InterPro" id="IPR000477">
    <property type="entry name" value="RT_dom"/>
</dbReference>
<dbReference type="Pfam" id="PF08388">
    <property type="entry name" value="GIIM"/>
    <property type="match status" value="1"/>
</dbReference>
<evidence type="ECO:0000313" key="4">
    <source>
        <dbReference type="Proteomes" id="UP000186917"/>
    </source>
</evidence>
<gene>
    <name evidence="3" type="ORF">SAMN05421788_1011103</name>
</gene>
<comment type="similarity">
    <text evidence="1">Belongs to the bacterial reverse transcriptase family.</text>
</comment>
<dbReference type="RefSeq" id="WP_076376431.1">
    <property type="nucleotide sequence ID" value="NZ_AP017422.1"/>
</dbReference>
<feature type="domain" description="Reverse transcriptase" evidence="2">
    <location>
        <begin position="93"/>
        <end position="319"/>
    </location>
</feature>
<dbReference type="PROSITE" id="PS50878">
    <property type="entry name" value="RT_POL"/>
    <property type="match status" value="1"/>
</dbReference>
<dbReference type="EMBL" id="FTOR01000001">
    <property type="protein sequence ID" value="SIS76935.1"/>
    <property type="molecule type" value="Genomic_DNA"/>
</dbReference>